<evidence type="ECO:0000313" key="2">
    <source>
        <dbReference type="Proteomes" id="UP000467700"/>
    </source>
</evidence>
<organism evidence="1 2">
    <name type="scientific">Cyclocybe aegerita</name>
    <name type="common">Black poplar mushroom</name>
    <name type="synonym">Agrocybe aegerita</name>
    <dbReference type="NCBI Taxonomy" id="1973307"/>
    <lineage>
        <taxon>Eukaryota</taxon>
        <taxon>Fungi</taxon>
        <taxon>Dikarya</taxon>
        <taxon>Basidiomycota</taxon>
        <taxon>Agaricomycotina</taxon>
        <taxon>Agaricomycetes</taxon>
        <taxon>Agaricomycetidae</taxon>
        <taxon>Agaricales</taxon>
        <taxon>Agaricineae</taxon>
        <taxon>Bolbitiaceae</taxon>
        <taxon>Cyclocybe</taxon>
    </lineage>
</organism>
<dbReference type="InterPro" id="IPR021851">
    <property type="entry name" value="DUF3455"/>
</dbReference>
<dbReference type="Proteomes" id="UP000467700">
    <property type="component" value="Unassembled WGS sequence"/>
</dbReference>
<comment type="caution">
    <text evidence="1">The sequence shown here is derived from an EMBL/GenBank/DDBJ whole genome shotgun (WGS) entry which is preliminary data.</text>
</comment>
<dbReference type="PANTHER" id="PTHR35567">
    <property type="entry name" value="MALATE DEHYDROGENASE (AFU_ORTHOLOGUE AFUA_2G13800)"/>
    <property type="match status" value="1"/>
</dbReference>
<proteinExistence type="predicted"/>
<dbReference type="OrthoDB" id="1859733at2759"/>
<sequence>MQGDTGRVLSYSRGQHLPPPPVFPCLIKELAIKTIPAALQVPIRGNGNVGAVAELFDISCLYNTVLFEAIPDLAIGVWKSAPPSLTPQQIISKLQPLSSPAVLGEHFYVLNPLTGQGLNPEWNFSAHGRFKGNADAYVVAAKVNGTAAPTGSQDIDWVSLKSLTGKLAQQVYRTDTRLGQPPASCTPGSPDITVRYASKYWLFGSSV</sequence>
<protein>
    <submittedName>
        <fullName evidence="1">Uncharacterized protein</fullName>
    </submittedName>
</protein>
<keyword evidence="2" id="KW-1185">Reference proteome</keyword>
<dbReference type="Pfam" id="PF11937">
    <property type="entry name" value="DUF3455"/>
    <property type="match status" value="1"/>
</dbReference>
<evidence type="ECO:0000313" key="1">
    <source>
        <dbReference type="EMBL" id="CAA7267212.1"/>
    </source>
</evidence>
<accession>A0A8S0X4V7</accession>
<gene>
    <name evidence="1" type="ORF">AAE3_LOCUS9450</name>
</gene>
<dbReference type="EMBL" id="CACVBS010000058">
    <property type="protein sequence ID" value="CAA7267212.1"/>
    <property type="molecule type" value="Genomic_DNA"/>
</dbReference>
<dbReference type="PANTHER" id="PTHR35567:SF1">
    <property type="entry name" value="CONSERVED FUNGAL PROTEIN (AFU_ORTHOLOGUE AFUA_1G14230)"/>
    <property type="match status" value="1"/>
</dbReference>
<name>A0A8S0X4V7_CYCAE</name>
<reference evidence="1 2" key="1">
    <citation type="submission" date="2020-01" db="EMBL/GenBank/DDBJ databases">
        <authorList>
            <person name="Gupta K D."/>
        </authorList>
    </citation>
    <scope>NUCLEOTIDE SEQUENCE [LARGE SCALE GENOMIC DNA]</scope>
</reference>
<dbReference type="AlphaFoldDB" id="A0A8S0X4V7"/>